<evidence type="ECO:0000313" key="3">
    <source>
        <dbReference type="Proteomes" id="UP001519460"/>
    </source>
</evidence>
<dbReference type="Proteomes" id="UP001519460">
    <property type="component" value="Unassembled WGS sequence"/>
</dbReference>
<accession>A0ABD0KL98</accession>
<feature type="region of interest" description="Disordered" evidence="1">
    <location>
        <begin position="59"/>
        <end position="78"/>
    </location>
</feature>
<organism evidence="2 3">
    <name type="scientific">Batillaria attramentaria</name>
    <dbReference type="NCBI Taxonomy" id="370345"/>
    <lineage>
        <taxon>Eukaryota</taxon>
        <taxon>Metazoa</taxon>
        <taxon>Spiralia</taxon>
        <taxon>Lophotrochozoa</taxon>
        <taxon>Mollusca</taxon>
        <taxon>Gastropoda</taxon>
        <taxon>Caenogastropoda</taxon>
        <taxon>Sorbeoconcha</taxon>
        <taxon>Cerithioidea</taxon>
        <taxon>Batillariidae</taxon>
        <taxon>Batillaria</taxon>
    </lineage>
</organism>
<name>A0ABD0KL98_9CAEN</name>
<proteinExistence type="predicted"/>
<protein>
    <submittedName>
        <fullName evidence="2">Uncharacterized protein</fullName>
    </submittedName>
</protein>
<sequence length="78" mass="8750">MEVKCPYSWRACGGEEPTRAAKARHKAESRTAHLRAMLDATNPAQDDVRHHQQLRAMLDATSPAQGDVRRHQPSSGRF</sequence>
<reference evidence="2 3" key="1">
    <citation type="journal article" date="2023" name="Sci. Data">
        <title>Genome assembly of the Korean intertidal mud-creeper Batillaria attramentaria.</title>
        <authorList>
            <person name="Patra A.K."/>
            <person name="Ho P.T."/>
            <person name="Jun S."/>
            <person name="Lee S.J."/>
            <person name="Kim Y."/>
            <person name="Won Y.J."/>
        </authorList>
    </citation>
    <scope>NUCLEOTIDE SEQUENCE [LARGE SCALE GENOMIC DNA]</scope>
    <source>
        <strain evidence="2">Wonlab-2016</strain>
    </source>
</reference>
<evidence type="ECO:0000313" key="2">
    <source>
        <dbReference type="EMBL" id="KAK7487884.1"/>
    </source>
</evidence>
<comment type="caution">
    <text evidence="2">The sequence shown here is derived from an EMBL/GenBank/DDBJ whole genome shotgun (WGS) entry which is preliminary data.</text>
</comment>
<evidence type="ECO:0000256" key="1">
    <source>
        <dbReference type="SAM" id="MobiDB-lite"/>
    </source>
</evidence>
<dbReference type="EMBL" id="JACVVK020000158">
    <property type="protein sequence ID" value="KAK7487884.1"/>
    <property type="molecule type" value="Genomic_DNA"/>
</dbReference>
<dbReference type="AlphaFoldDB" id="A0ABD0KL98"/>
<gene>
    <name evidence="2" type="ORF">BaRGS_00020931</name>
</gene>
<keyword evidence="3" id="KW-1185">Reference proteome</keyword>